<evidence type="ECO:0000256" key="2">
    <source>
        <dbReference type="ARBA" id="ARBA00022448"/>
    </source>
</evidence>
<dbReference type="OrthoDB" id="407410at2759"/>
<dbReference type="InterPro" id="IPR004837">
    <property type="entry name" value="NaCa_Exmemb"/>
</dbReference>
<feature type="transmembrane region" description="Helical" evidence="10">
    <location>
        <begin position="443"/>
        <end position="459"/>
    </location>
</feature>
<feature type="transmembrane region" description="Helical" evidence="10">
    <location>
        <begin position="106"/>
        <end position="126"/>
    </location>
</feature>
<evidence type="ECO:0000256" key="10">
    <source>
        <dbReference type="SAM" id="Phobius"/>
    </source>
</evidence>
<feature type="compositionally biased region" description="Gly residues" evidence="9">
    <location>
        <begin position="312"/>
        <end position="327"/>
    </location>
</feature>
<feature type="domain" description="Sodium/calcium exchanger membrane region" evidence="11">
    <location>
        <begin position="13"/>
        <end position="148"/>
    </location>
</feature>
<feature type="domain" description="Sodium/calcium exchanger membrane region" evidence="11">
    <location>
        <begin position="448"/>
        <end position="596"/>
    </location>
</feature>
<accession>A0A0D2M8P7</accession>
<keyword evidence="7" id="KW-0406">Ion transport</keyword>
<name>A0A0D2M8P7_9CHLO</name>
<dbReference type="GO" id="GO:0006814">
    <property type="term" value="P:sodium ion transport"/>
    <property type="evidence" value="ECO:0007669"/>
    <property type="project" value="UniProtKB-KW"/>
</dbReference>
<proteinExistence type="inferred from homology"/>
<dbReference type="PANTHER" id="PTHR12266:SF0">
    <property type="entry name" value="MITOCHONDRIAL SODIUM_CALCIUM EXCHANGER PROTEIN"/>
    <property type="match status" value="1"/>
</dbReference>
<feature type="compositionally biased region" description="Low complexity" evidence="9">
    <location>
        <begin position="298"/>
        <end position="311"/>
    </location>
</feature>
<comment type="subcellular location">
    <subcellularLocation>
        <location evidence="1">Membrane</location>
        <topology evidence="1">Multi-pass membrane protein</topology>
    </subcellularLocation>
</comment>
<evidence type="ECO:0000256" key="7">
    <source>
        <dbReference type="ARBA" id="ARBA00023201"/>
    </source>
</evidence>
<keyword evidence="5" id="KW-0915">Sodium</keyword>
<protein>
    <submittedName>
        <fullName evidence="12">Sodium/potassium/calcium exchanger 6</fullName>
    </submittedName>
</protein>
<dbReference type="Proteomes" id="UP000054498">
    <property type="component" value="Unassembled WGS sequence"/>
</dbReference>
<dbReference type="GeneID" id="25727680"/>
<gene>
    <name evidence="12" type="ORF">MNEG_10510</name>
</gene>
<evidence type="ECO:0000256" key="4">
    <source>
        <dbReference type="ARBA" id="ARBA00022989"/>
    </source>
</evidence>
<dbReference type="PANTHER" id="PTHR12266">
    <property type="entry name" value="NA+/CA2+ K+ INDEPENDENT EXCHANGER"/>
    <property type="match status" value="1"/>
</dbReference>
<dbReference type="GO" id="GO:0008324">
    <property type="term" value="F:monoatomic cation transmembrane transporter activity"/>
    <property type="evidence" value="ECO:0007669"/>
    <property type="project" value="TreeGrafter"/>
</dbReference>
<feature type="compositionally biased region" description="Basic and acidic residues" evidence="9">
    <location>
        <begin position="184"/>
        <end position="194"/>
    </location>
</feature>
<evidence type="ECO:0000256" key="9">
    <source>
        <dbReference type="SAM" id="MobiDB-lite"/>
    </source>
</evidence>
<evidence type="ECO:0000256" key="1">
    <source>
        <dbReference type="ARBA" id="ARBA00004141"/>
    </source>
</evidence>
<evidence type="ECO:0000256" key="5">
    <source>
        <dbReference type="ARBA" id="ARBA00023053"/>
    </source>
</evidence>
<feature type="transmembrane region" description="Helical" evidence="10">
    <location>
        <begin position="412"/>
        <end position="431"/>
    </location>
</feature>
<dbReference type="Gene3D" id="1.20.1420.30">
    <property type="entry name" value="NCX, central ion-binding region"/>
    <property type="match status" value="2"/>
</dbReference>
<keyword evidence="2" id="KW-0813">Transport</keyword>
<keyword evidence="6 10" id="KW-0472">Membrane</keyword>
<evidence type="ECO:0000259" key="11">
    <source>
        <dbReference type="Pfam" id="PF01699"/>
    </source>
</evidence>
<dbReference type="RefSeq" id="XP_013896471.1">
    <property type="nucleotide sequence ID" value="XM_014041017.1"/>
</dbReference>
<feature type="transmembrane region" description="Helical" evidence="10">
    <location>
        <begin position="465"/>
        <end position="491"/>
    </location>
</feature>
<feature type="transmembrane region" description="Helical" evidence="10">
    <location>
        <begin position="76"/>
        <end position="94"/>
    </location>
</feature>
<feature type="transmembrane region" description="Helical" evidence="10">
    <location>
        <begin position="581"/>
        <end position="602"/>
    </location>
</feature>
<feature type="region of interest" description="Disordered" evidence="9">
    <location>
        <begin position="174"/>
        <end position="267"/>
    </location>
</feature>
<evidence type="ECO:0000256" key="6">
    <source>
        <dbReference type="ARBA" id="ARBA00023136"/>
    </source>
</evidence>
<feature type="compositionally biased region" description="Basic residues" evidence="9">
    <location>
        <begin position="346"/>
        <end position="357"/>
    </location>
</feature>
<feature type="transmembrane region" description="Helical" evidence="10">
    <location>
        <begin position="512"/>
        <end position="533"/>
    </location>
</feature>
<dbReference type="KEGG" id="mng:MNEG_10510"/>
<sequence length="605" mass="61940">MGGTRWASLLVLLLALIITFGFLLTAAERFFCPALEIIAEYLRMPPAVAGATLLSFGNGAPDLDLPAIGMALSEPVGGGLFTSNIVFAAVVLLSTRNQALQVHKALLLKDLLFYLLALVTILVAISDSKVEWYEAVALALSYVAYVAATAWLARADEPVHLEAARHEVPPADAYYLESESQAGDPRERDEESGGRGDSAFDEALRRPLLEGAGGADAPVNGGGGGLANGGGARKGGGGGGHGGGTAGAAGPAVSSGGSWSGFAGPPPEAAPTVVAAVAAANAQQAAGGGGDPAHPDSRGAAQRAAAAAILSRGGGGGGSGGLGGGSGQETPGSTPRWSVGGTPKAKGAHRHAKRPLKRQLQQPFMQLMKWTMPKIGLPPKYQYPRSRAALLPLTAPLLILCIDPAISRAVTWGGVAWAAGTGLMASAMIWAMYPEDNIPKSPLKGVFAVLSFGLSMVWLKLSADTVVHICMVLGIIFGAPPALLGATVLAWGNSMPDMANNLSLARDGYPTMAITACFAAPLFTLLVGTSSAMAYGALTSGGVLAVPFDKMLAVMYGFAIANLCKFCLLIPLVHKWVLGPGLAITALAFYFVYTVIYCLAVADAI</sequence>
<evidence type="ECO:0000313" key="12">
    <source>
        <dbReference type="EMBL" id="KIY97451.1"/>
    </source>
</evidence>
<reference evidence="12 13" key="1">
    <citation type="journal article" date="2013" name="BMC Genomics">
        <title>Reconstruction of the lipid metabolism for the microalga Monoraphidium neglectum from its genome sequence reveals characteristics suitable for biofuel production.</title>
        <authorList>
            <person name="Bogen C."/>
            <person name="Al-Dilaimi A."/>
            <person name="Albersmeier A."/>
            <person name="Wichmann J."/>
            <person name="Grundmann M."/>
            <person name="Rupp O."/>
            <person name="Lauersen K.J."/>
            <person name="Blifernez-Klassen O."/>
            <person name="Kalinowski J."/>
            <person name="Goesmann A."/>
            <person name="Mussgnug J.H."/>
            <person name="Kruse O."/>
        </authorList>
    </citation>
    <scope>NUCLEOTIDE SEQUENCE [LARGE SCALE GENOMIC DNA]</scope>
    <source>
        <strain evidence="12 13">SAG 48.87</strain>
    </source>
</reference>
<evidence type="ECO:0000313" key="13">
    <source>
        <dbReference type="Proteomes" id="UP000054498"/>
    </source>
</evidence>
<dbReference type="EMBL" id="KK102565">
    <property type="protein sequence ID" value="KIY97451.1"/>
    <property type="molecule type" value="Genomic_DNA"/>
</dbReference>
<keyword evidence="4 10" id="KW-1133">Transmembrane helix</keyword>
<feature type="transmembrane region" description="Helical" evidence="10">
    <location>
        <begin position="132"/>
        <end position="153"/>
    </location>
</feature>
<organism evidence="12 13">
    <name type="scientific">Monoraphidium neglectum</name>
    <dbReference type="NCBI Taxonomy" id="145388"/>
    <lineage>
        <taxon>Eukaryota</taxon>
        <taxon>Viridiplantae</taxon>
        <taxon>Chlorophyta</taxon>
        <taxon>core chlorophytes</taxon>
        <taxon>Chlorophyceae</taxon>
        <taxon>CS clade</taxon>
        <taxon>Sphaeropleales</taxon>
        <taxon>Selenastraceae</taxon>
        <taxon>Monoraphidium</taxon>
    </lineage>
</organism>
<feature type="compositionally biased region" description="Gly residues" evidence="9">
    <location>
        <begin position="220"/>
        <end position="247"/>
    </location>
</feature>
<dbReference type="Pfam" id="PF01699">
    <property type="entry name" value="Na_Ca_ex"/>
    <property type="match status" value="2"/>
</dbReference>
<feature type="compositionally biased region" description="Low complexity" evidence="9">
    <location>
        <begin position="248"/>
        <end position="263"/>
    </location>
</feature>
<feature type="region of interest" description="Disordered" evidence="9">
    <location>
        <begin position="285"/>
        <end position="357"/>
    </location>
</feature>
<keyword evidence="3 10" id="KW-0812">Transmembrane</keyword>
<evidence type="ECO:0000256" key="3">
    <source>
        <dbReference type="ARBA" id="ARBA00022692"/>
    </source>
</evidence>
<dbReference type="GO" id="GO:0016020">
    <property type="term" value="C:membrane"/>
    <property type="evidence" value="ECO:0007669"/>
    <property type="project" value="UniProtKB-SubCell"/>
</dbReference>
<dbReference type="InterPro" id="IPR051359">
    <property type="entry name" value="CaCA_antiporter"/>
</dbReference>
<feature type="transmembrane region" description="Helical" evidence="10">
    <location>
        <begin position="553"/>
        <end position="574"/>
    </location>
</feature>
<dbReference type="InterPro" id="IPR044880">
    <property type="entry name" value="NCX_ion-bd_dom_sf"/>
</dbReference>
<evidence type="ECO:0000256" key="8">
    <source>
        <dbReference type="ARBA" id="ARBA00038187"/>
    </source>
</evidence>
<dbReference type="AlphaFoldDB" id="A0A0D2M8P7"/>
<comment type="similarity">
    <text evidence="8">Belongs to the Ca(2+):cation antiporter (CaCA) (TC 2.A.19) family. Cation/calcium exchanger (CCX) subfamily.</text>
</comment>
<keyword evidence="7" id="KW-0739">Sodium transport</keyword>
<keyword evidence="13" id="KW-1185">Reference proteome</keyword>